<dbReference type="EMBL" id="VFQC01000001">
    <property type="protein sequence ID" value="TQN32219.1"/>
    <property type="molecule type" value="Genomic_DNA"/>
</dbReference>
<feature type="domain" description="DUF397" evidence="1">
    <location>
        <begin position="10"/>
        <end position="62"/>
    </location>
</feature>
<dbReference type="InterPro" id="IPR007278">
    <property type="entry name" value="DUF397"/>
</dbReference>
<dbReference type="OrthoDB" id="3431746at2"/>
<sequence>MSEHPFVDTDFHKSDRSGNLGCVEAAITRHTPSSVGLRDSVHPRDTVLLLSNREWIAFTTGLDRLK</sequence>
<evidence type="ECO:0000259" key="1">
    <source>
        <dbReference type="Pfam" id="PF04149"/>
    </source>
</evidence>
<organism evidence="2 3">
    <name type="scientific">Haloactinospora alba</name>
    <dbReference type="NCBI Taxonomy" id="405555"/>
    <lineage>
        <taxon>Bacteria</taxon>
        <taxon>Bacillati</taxon>
        <taxon>Actinomycetota</taxon>
        <taxon>Actinomycetes</taxon>
        <taxon>Streptosporangiales</taxon>
        <taxon>Nocardiopsidaceae</taxon>
        <taxon>Haloactinospora</taxon>
    </lineage>
</organism>
<dbReference type="AlphaFoldDB" id="A0A543NKA9"/>
<keyword evidence="3" id="KW-1185">Reference proteome</keyword>
<dbReference type="Pfam" id="PF04149">
    <property type="entry name" value="DUF397"/>
    <property type="match status" value="1"/>
</dbReference>
<reference evidence="2 3" key="1">
    <citation type="submission" date="2019-06" db="EMBL/GenBank/DDBJ databases">
        <title>Sequencing the genomes of 1000 actinobacteria strains.</title>
        <authorList>
            <person name="Klenk H.-P."/>
        </authorList>
    </citation>
    <scope>NUCLEOTIDE SEQUENCE [LARGE SCALE GENOMIC DNA]</scope>
    <source>
        <strain evidence="2 3">DSM 45015</strain>
    </source>
</reference>
<dbReference type="RefSeq" id="WP_141923747.1">
    <property type="nucleotide sequence ID" value="NZ_VFQC01000001.1"/>
</dbReference>
<name>A0A543NKA9_9ACTN</name>
<evidence type="ECO:0000313" key="3">
    <source>
        <dbReference type="Proteomes" id="UP000317422"/>
    </source>
</evidence>
<accession>A0A543NKA9</accession>
<evidence type="ECO:0000313" key="2">
    <source>
        <dbReference type="EMBL" id="TQN32219.1"/>
    </source>
</evidence>
<comment type="caution">
    <text evidence="2">The sequence shown here is derived from an EMBL/GenBank/DDBJ whole genome shotgun (WGS) entry which is preliminary data.</text>
</comment>
<protein>
    <submittedName>
        <fullName evidence="2">Uncharacterized protein DUF397</fullName>
    </submittedName>
</protein>
<dbReference type="Proteomes" id="UP000317422">
    <property type="component" value="Unassembled WGS sequence"/>
</dbReference>
<gene>
    <name evidence="2" type="ORF">FHX37_2169</name>
</gene>
<proteinExistence type="predicted"/>